<organism evidence="4 5">
    <name type="scientific">Vreelandella subglaciescola</name>
    <dbReference type="NCBI Taxonomy" id="29571"/>
    <lineage>
        <taxon>Bacteria</taxon>
        <taxon>Pseudomonadati</taxon>
        <taxon>Pseudomonadota</taxon>
        <taxon>Gammaproteobacteria</taxon>
        <taxon>Oceanospirillales</taxon>
        <taxon>Halomonadaceae</taxon>
        <taxon>Vreelandella</taxon>
    </lineage>
</organism>
<keyword evidence="1 2" id="KW-0732">Signal</keyword>
<accession>A0A1M7H3M5</accession>
<keyword evidence="5" id="KW-1185">Reference proteome</keyword>
<dbReference type="SUPFAM" id="SSF53850">
    <property type="entry name" value="Periplasmic binding protein-like II"/>
    <property type="match status" value="1"/>
</dbReference>
<dbReference type="PANTHER" id="PTHR30570:SF6">
    <property type="entry name" value="PHOSPHATE-BINDING PROTEIN PSTS"/>
    <property type="match status" value="1"/>
</dbReference>
<dbReference type="STRING" id="29571.SAMN05878437_1874"/>
<dbReference type="InterPro" id="IPR024370">
    <property type="entry name" value="PBP_domain"/>
</dbReference>
<sequence>MNRYATPPRLITRLAAVATALAVALVITFASTPAAANTAAVRGTLGAVGSDTMAGLMLRWGEALAQRYPDVTLQFQAGGSANAASALIAGTARLGPMSRPMTRTEKQRFARRYGYPPLELKVARDALVVVVHRHNPLRVLTRRQLDAIFSTTRECGAERPILRWQALEATRDWPFGRIALHGRNLASGTHALFQRRALCGGEFRRDISEHPGSAAVVAAVGESPGAMGYAGYHHLSAAVRGLSLYNAAGKAIAPSRAAIQRGDYPLSRSLYLYVNAPPDAALPPAERALLALIFSPRGQQIARAAGFVALPEPQRKAQNRW</sequence>
<dbReference type="Proteomes" id="UP000190911">
    <property type="component" value="Chromosome I"/>
</dbReference>
<dbReference type="Gene3D" id="3.40.190.10">
    <property type="entry name" value="Periplasmic binding protein-like II"/>
    <property type="match status" value="2"/>
</dbReference>
<evidence type="ECO:0000259" key="3">
    <source>
        <dbReference type="Pfam" id="PF12849"/>
    </source>
</evidence>
<feature type="signal peptide" evidence="2">
    <location>
        <begin position="1"/>
        <end position="36"/>
    </location>
</feature>
<dbReference type="InParanoid" id="A0A1M7H3M5"/>
<dbReference type="InterPro" id="IPR050811">
    <property type="entry name" value="Phosphate_ABC_transporter"/>
</dbReference>
<feature type="domain" description="PBP" evidence="3">
    <location>
        <begin position="35"/>
        <end position="284"/>
    </location>
</feature>
<evidence type="ECO:0000313" key="5">
    <source>
        <dbReference type="Proteomes" id="UP000190911"/>
    </source>
</evidence>
<dbReference type="PANTHER" id="PTHR30570">
    <property type="entry name" value="PERIPLASMIC PHOSPHATE BINDING COMPONENT OF PHOSPHATE ABC TRANSPORTER"/>
    <property type="match status" value="1"/>
</dbReference>
<gene>
    <name evidence="4" type="ORF">SAMN05878437_1874</name>
</gene>
<dbReference type="EMBL" id="LT670847">
    <property type="protein sequence ID" value="SHM22998.1"/>
    <property type="molecule type" value="Genomic_DNA"/>
</dbReference>
<proteinExistence type="predicted"/>
<evidence type="ECO:0000256" key="2">
    <source>
        <dbReference type="SAM" id="SignalP"/>
    </source>
</evidence>
<reference evidence="4 5" key="1">
    <citation type="submission" date="2016-11" db="EMBL/GenBank/DDBJ databases">
        <authorList>
            <person name="Jaros S."/>
            <person name="Januszkiewicz K."/>
            <person name="Wedrychowicz H."/>
        </authorList>
    </citation>
    <scope>NUCLEOTIDE SEQUENCE [LARGE SCALE GENOMIC DNA]</scope>
    <source>
        <strain evidence="4 5">ACAM 12</strain>
    </source>
</reference>
<dbReference type="Pfam" id="PF12849">
    <property type="entry name" value="PBP_like_2"/>
    <property type="match status" value="1"/>
</dbReference>
<evidence type="ECO:0000313" key="4">
    <source>
        <dbReference type="EMBL" id="SHM22998.1"/>
    </source>
</evidence>
<name>A0A1M7H3M5_9GAMM</name>
<dbReference type="CDD" id="cd13566">
    <property type="entry name" value="PBP2_phosphate"/>
    <property type="match status" value="1"/>
</dbReference>
<evidence type="ECO:0000256" key="1">
    <source>
        <dbReference type="ARBA" id="ARBA00022729"/>
    </source>
</evidence>
<protein>
    <submittedName>
        <fullName evidence="4">Phosphate ABC transporter substrate-binding protein, PhoT family</fullName>
    </submittedName>
</protein>
<dbReference type="AlphaFoldDB" id="A0A1M7H3M5"/>
<feature type="chain" id="PRO_5012906939" evidence="2">
    <location>
        <begin position="37"/>
        <end position="321"/>
    </location>
</feature>